<dbReference type="PANTHER" id="PTHR22050">
    <property type="entry name" value="RW1 PROTEIN HOMOLOG"/>
    <property type="match status" value="1"/>
</dbReference>
<keyword evidence="6 8" id="KW-0472">Membrane</keyword>
<organism evidence="13 14">
    <name type="scientific">Diabrotica balteata</name>
    <name type="common">Banded cucumber beetle</name>
    <dbReference type="NCBI Taxonomy" id="107213"/>
    <lineage>
        <taxon>Eukaryota</taxon>
        <taxon>Metazoa</taxon>
        <taxon>Ecdysozoa</taxon>
        <taxon>Arthropoda</taxon>
        <taxon>Hexapoda</taxon>
        <taxon>Insecta</taxon>
        <taxon>Pterygota</taxon>
        <taxon>Neoptera</taxon>
        <taxon>Endopterygota</taxon>
        <taxon>Coleoptera</taxon>
        <taxon>Polyphaga</taxon>
        <taxon>Cucujiformia</taxon>
        <taxon>Chrysomeloidea</taxon>
        <taxon>Chrysomelidae</taxon>
        <taxon>Galerucinae</taxon>
        <taxon>Diabroticina</taxon>
        <taxon>Diabroticites</taxon>
        <taxon>Diabrotica</taxon>
    </lineage>
</organism>
<feature type="domain" description="TMEM131L fifth Ig-like" evidence="12">
    <location>
        <begin position="979"/>
        <end position="1043"/>
    </location>
</feature>
<feature type="domain" description="TMEM131L fourth Ig-like" evidence="11">
    <location>
        <begin position="792"/>
        <end position="927"/>
    </location>
</feature>
<dbReference type="GO" id="GO:0016020">
    <property type="term" value="C:membrane"/>
    <property type="evidence" value="ECO:0007669"/>
    <property type="project" value="UniProtKB-SubCell"/>
</dbReference>
<dbReference type="OrthoDB" id="168404at2759"/>
<keyword evidence="14" id="KW-1185">Reference proteome</keyword>
<keyword evidence="3 8" id="KW-0812">Transmembrane</keyword>
<dbReference type="InterPro" id="IPR022113">
    <property type="entry name" value="TMEM131L_N"/>
</dbReference>
<evidence type="ECO:0000256" key="3">
    <source>
        <dbReference type="ARBA" id="ARBA00022692"/>
    </source>
</evidence>
<dbReference type="EMBL" id="OU898279">
    <property type="protein sequence ID" value="CAG9833063.1"/>
    <property type="molecule type" value="Genomic_DNA"/>
</dbReference>
<feature type="compositionally biased region" description="Basic residues" evidence="7">
    <location>
        <begin position="1256"/>
        <end position="1265"/>
    </location>
</feature>
<feature type="region of interest" description="Disordered" evidence="7">
    <location>
        <begin position="1184"/>
        <end position="1461"/>
    </location>
</feature>
<evidence type="ECO:0000256" key="1">
    <source>
        <dbReference type="ARBA" id="ARBA00004479"/>
    </source>
</evidence>
<evidence type="ECO:0000256" key="4">
    <source>
        <dbReference type="ARBA" id="ARBA00022729"/>
    </source>
</evidence>
<gene>
    <name evidence="13" type="ORF">DIABBA_LOCUS6489</name>
</gene>
<protein>
    <recommendedName>
        <fullName evidence="15">Transmembrane protein 131</fullName>
    </recommendedName>
</protein>
<keyword evidence="5 8" id="KW-1133">Transmembrane helix</keyword>
<comment type="subcellular location">
    <subcellularLocation>
        <location evidence="1">Membrane</location>
        <topology evidence="1">Single-pass type I membrane protein</topology>
    </subcellularLocation>
</comment>
<feature type="compositionally biased region" description="Low complexity" evidence="7">
    <location>
        <begin position="1723"/>
        <end position="1732"/>
    </location>
</feature>
<dbReference type="Pfam" id="PF24501">
    <property type="entry name" value="Ig_TMEM131L_5"/>
    <property type="match status" value="1"/>
</dbReference>
<proteinExistence type="inferred from homology"/>
<feature type="region of interest" description="Disordered" evidence="7">
    <location>
        <begin position="1521"/>
        <end position="1559"/>
    </location>
</feature>
<dbReference type="InterPro" id="IPR055437">
    <property type="entry name" value="TMEM131L_Ig_5"/>
</dbReference>
<feature type="region of interest" description="Disordered" evidence="7">
    <location>
        <begin position="1697"/>
        <end position="1759"/>
    </location>
</feature>
<keyword evidence="4" id="KW-0732">Signal</keyword>
<dbReference type="InterPro" id="IPR056311">
    <property type="entry name" value="TMEM131_Ig_2"/>
</dbReference>
<dbReference type="Pfam" id="PF24499">
    <property type="entry name" value="Ig_TMEM131L_4"/>
    <property type="match status" value="1"/>
</dbReference>
<feature type="compositionally biased region" description="Basic and acidic residues" evidence="7">
    <location>
        <begin position="1208"/>
        <end position="1218"/>
    </location>
</feature>
<feature type="domain" description="Transmembrane protein 131-like N-terminal" evidence="9">
    <location>
        <begin position="69"/>
        <end position="152"/>
    </location>
</feature>
<feature type="compositionally biased region" description="Basic and acidic residues" evidence="7">
    <location>
        <begin position="1226"/>
        <end position="1255"/>
    </location>
</feature>
<feature type="transmembrane region" description="Helical" evidence="8">
    <location>
        <begin position="1075"/>
        <end position="1097"/>
    </location>
</feature>
<evidence type="ECO:0000313" key="14">
    <source>
        <dbReference type="Proteomes" id="UP001153709"/>
    </source>
</evidence>
<evidence type="ECO:0000259" key="12">
    <source>
        <dbReference type="Pfam" id="PF24501"/>
    </source>
</evidence>
<sequence length="1759" mass="201173">MFSNYLPWYIFTLSLLELIIKTHPTLHDSSHGFISKNPRYFDEEFSHLHEEFGLPRTSKLSDVPLKFHMKFEPTFLDFKKRPFGIPHMEKVTLFNIDKNKSIDMTSISGSTVHFHSSFFADRNIPPKGNTSFNVVFLGREEGYIESDLYIHTSEGFLKYNVRGASTYSHYRIRPIGVKLPLNSTFAPLIFLHNPHLEPLQIVEVHGEGGGFHLELPNGESEGAKDLWKLDPHETKAIIRVFIQPEILQNYTAYVRIRLNKPDLTLVVPVEVEVTEDTEIIHPSGYVDLGLGGHLDHPTEINLCLHNPNTKHVRVHSIYTESKALKLQYYNIRLPPARETEEQGDQCVDVGTIIVDWKTAYETKDFSGKITVSYRNGKNKSEIPYHMTILKGGLTYDPLTTTYFINDKTVDLSARSFKVKNEFDEYIYVADVIFPRDIHHYFKIQSLWPKVIKPGDETNLFNIKLKNNIRLSDLQLQSFILLKTNISHVRVSLVSYNGKLQVHLPFKSKDFSLEIGLLGFNTKKEVYFMIVNHNPVTLNVKHVHSSIPMTHADILGCGSGDFRLVLFSPSFQNLSKCHNLKAGHYAIIKVTITTTQVEGQVWGDIYVETQFENLKIPVHFKIAPGKLEIGADKLVFDQCFPGKLCTHPLKVHSSFNDPMVIEDVITLPPDKRISSRLTSHILAKTSKVVGHVFLNAELGCHPECYTGLQSDTTAQWLKMFSLSKFVYDFDLHLVNTFYNRYLNLTANGTKRWQNISMRLDTSEVRGHVFKSRVKMSWPSLLVDNNLENKSIIVFPRTQVGNMSYHNITIRNPASVTIVVQMVLGSDYPNYLDLLAGLPPNLDVESIYDRFFTTGFFFPNDTRHEQINYFNEMLGVNVHPESIPVLLPPGETFTFPVGFYAEDGHCHSAVVLLRNNLTILEVVRLNAKGVQPLFKFGNRKPGSLQPLTFEMTERHFRDCEKQKFYTGDPNFTVKRTFTARNIGDVTLYVNSFHINEYPCEGYGFKVMDCESFVLYPNQTKKIDIAFTPDLTLSKISRTLQLGTSLNMPVNYTLYTTIPSLYLSLCSDLIARPTWEVYLSYLAVVAMSLLLFIIVSVATLDAERIKRQAMDSFIFPSNSAVQPVLDLRLVGQQIREEIQSQKAVTVSKEETKSDQVEKEVTKEEVPEINSKPEVERYTVLVPTTGKAKKKLAKRNSNESSPVDGSYMQVADKVEKKKERHPEPKHKVKETKDEKEVVKVEEKEKKHVQNNIKEKEVKKSHFHNKKHTKNTVVPAYEEETSSSTTESNGSLNEDPEKENNQRISVKVCSKTTTKRDRESQKTNTTNGGFVDGNPNHTNEFKHVHFNHSNHHNKLKHQKLLAKAAKANEKQIKENKDFEDHHKTNEHTLNTPVNKHHSHQKDRSEKKKERISKERKEKGFHKKSLEKNKQIHNELSEKYDKHDKHEKHEKNEKHEKHKNPLSFNVPLPTPITSTVWGESRAKFSDVVARSESSCSLFSNNSRPLSHTSTAKSAVTKPTMYVEPYKQTTPTELGPIGSRRTDRRSSSENNRRSMGEGSFGHDNFLHTNGLRSETANSFFSDEIRLDNVGRENGYLGDLNSWNQQQTFSSALETGFTSSEANTIMEEDYEEGNDIDPWNQNLLNTSSYWESYNPLLNDSPLLTDTPLLNENSLLSEATALPTQNNVTSASNVYLWGSSSVWQPWAPETTRTPTRTPPGFDEFLHRKDEQSPQQPQQSSPRESYSPFNISPLWNQQQTNPWNYSQGQ</sequence>
<evidence type="ECO:0000313" key="13">
    <source>
        <dbReference type="EMBL" id="CAG9833063.1"/>
    </source>
</evidence>
<evidence type="ECO:0000256" key="7">
    <source>
        <dbReference type="SAM" id="MobiDB-lite"/>
    </source>
</evidence>
<evidence type="ECO:0000256" key="2">
    <source>
        <dbReference type="ARBA" id="ARBA00006682"/>
    </source>
</evidence>
<evidence type="ECO:0000259" key="11">
    <source>
        <dbReference type="Pfam" id="PF24499"/>
    </source>
</evidence>
<evidence type="ECO:0000259" key="10">
    <source>
        <dbReference type="Pfam" id="PF24495"/>
    </source>
</evidence>
<dbReference type="InterPro" id="IPR055436">
    <property type="entry name" value="Ig_TMEM131L_4"/>
</dbReference>
<feature type="compositionally biased region" description="Basic residues" evidence="7">
    <location>
        <begin position="1339"/>
        <end position="1355"/>
    </location>
</feature>
<dbReference type="Pfam" id="PF24495">
    <property type="entry name" value="Ig_TMEM131_2"/>
    <property type="match status" value="1"/>
</dbReference>
<evidence type="ECO:0000256" key="5">
    <source>
        <dbReference type="ARBA" id="ARBA00022989"/>
    </source>
</evidence>
<feature type="compositionally biased region" description="Basic and acidic residues" evidence="7">
    <location>
        <begin position="1396"/>
        <end position="1449"/>
    </location>
</feature>
<dbReference type="Proteomes" id="UP001153709">
    <property type="component" value="Chromosome 4"/>
</dbReference>
<evidence type="ECO:0000259" key="9">
    <source>
        <dbReference type="Pfam" id="PF12371"/>
    </source>
</evidence>
<feature type="compositionally biased region" description="Polar residues" evidence="7">
    <location>
        <begin position="1733"/>
        <end position="1759"/>
    </location>
</feature>
<feature type="compositionally biased region" description="Low complexity" evidence="7">
    <location>
        <begin position="1701"/>
        <end position="1710"/>
    </location>
</feature>
<evidence type="ECO:0008006" key="15">
    <source>
        <dbReference type="Google" id="ProtNLM"/>
    </source>
</evidence>
<evidence type="ECO:0000256" key="8">
    <source>
        <dbReference type="SAM" id="Phobius"/>
    </source>
</evidence>
<accession>A0A9N9SW04</accession>
<dbReference type="Pfam" id="PF12371">
    <property type="entry name" value="TMEM131_like_N"/>
    <property type="match status" value="1"/>
</dbReference>
<dbReference type="PANTHER" id="PTHR22050:SF0">
    <property type="entry name" value="TRANSMEMBRANE PROTEIN 131 HOMOLOG"/>
    <property type="match status" value="1"/>
</dbReference>
<dbReference type="InterPro" id="IPR039877">
    <property type="entry name" value="TMEM131-like"/>
</dbReference>
<feature type="domain" description="TMEM131 second Ig-like" evidence="10">
    <location>
        <begin position="170"/>
        <end position="257"/>
    </location>
</feature>
<evidence type="ECO:0000256" key="6">
    <source>
        <dbReference type="ARBA" id="ARBA00023136"/>
    </source>
</evidence>
<comment type="similarity">
    <text evidence="2">Belongs to the TMEM131 family.</text>
</comment>
<feature type="compositionally biased region" description="Basic and acidic residues" evidence="7">
    <location>
        <begin position="1361"/>
        <end position="1381"/>
    </location>
</feature>
<name>A0A9N9SW04_DIABA</name>
<feature type="compositionally biased region" description="Basic and acidic residues" evidence="7">
    <location>
        <begin position="1533"/>
        <end position="1548"/>
    </location>
</feature>
<reference evidence="13" key="1">
    <citation type="submission" date="2022-01" db="EMBL/GenBank/DDBJ databases">
        <authorList>
            <person name="King R."/>
        </authorList>
    </citation>
    <scope>NUCLEOTIDE SEQUENCE</scope>
</reference>